<dbReference type="PRINTS" id="PR00344">
    <property type="entry name" value="BCTRLSENSOR"/>
</dbReference>
<keyword evidence="7 13" id="KW-0418">Kinase</keyword>
<keyword evidence="8" id="KW-1133">Transmembrane helix</keyword>
<evidence type="ECO:0000256" key="10">
    <source>
        <dbReference type="ARBA" id="ARBA00023136"/>
    </source>
</evidence>
<gene>
    <name evidence="13" type="ORF">BCF44_105373</name>
</gene>
<keyword evidence="14" id="KW-1185">Reference proteome</keyword>
<dbReference type="Gene3D" id="3.30.565.10">
    <property type="entry name" value="Histidine kinase-like ATPase, C-terminal domain"/>
    <property type="match status" value="1"/>
</dbReference>
<evidence type="ECO:0000256" key="11">
    <source>
        <dbReference type="SAM" id="MobiDB-lite"/>
    </source>
</evidence>
<evidence type="ECO:0000256" key="4">
    <source>
        <dbReference type="ARBA" id="ARBA00022553"/>
    </source>
</evidence>
<dbReference type="PANTHER" id="PTHR45436:SF5">
    <property type="entry name" value="SENSOR HISTIDINE KINASE TRCS"/>
    <property type="match status" value="1"/>
</dbReference>
<name>A0A3E0HQ15_9PSEU</name>
<dbReference type="Proteomes" id="UP000256269">
    <property type="component" value="Unassembled WGS sequence"/>
</dbReference>
<dbReference type="EMBL" id="QUNO01000005">
    <property type="protein sequence ID" value="REH48514.1"/>
    <property type="molecule type" value="Genomic_DNA"/>
</dbReference>
<protein>
    <recommendedName>
        <fullName evidence="3">histidine kinase</fullName>
        <ecNumber evidence="3">2.7.13.3</ecNumber>
    </recommendedName>
</protein>
<evidence type="ECO:0000313" key="13">
    <source>
        <dbReference type="EMBL" id="REH48514.1"/>
    </source>
</evidence>
<reference evidence="13 14" key="1">
    <citation type="submission" date="2018-08" db="EMBL/GenBank/DDBJ databases">
        <title>Genomic Encyclopedia of Archaeal and Bacterial Type Strains, Phase II (KMG-II): from individual species to whole genera.</title>
        <authorList>
            <person name="Goeker M."/>
        </authorList>
    </citation>
    <scope>NUCLEOTIDE SEQUENCE [LARGE SCALE GENOMIC DNA]</scope>
    <source>
        <strain evidence="13 14">DSM 45791</strain>
    </source>
</reference>
<keyword evidence="6" id="KW-0812">Transmembrane</keyword>
<feature type="domain" description="Histidine kinase" evidence="12">
    <location>
        <begin position="30"/>
        <end position="123"/>
    </location>
</feature>
<dbReference type="InterPro" id="IPR050428">
    <property type="entry name" value="TCS_sensor_his_kinase"/>
</dbReference>
<accession>A0A3E0HQ15</accession>
<proteinExistence type="predicted"/>
<comment type="subcellular location">
    <subcellularLocation>
        <location evidence="2">Membrane</location>
    </subcellularLocation>
</comment>
<dbReference type="GO" id="GO:0005886">
    <property type="term" value="C:plasma membrane"/>
    <property type="evidence" value="ECO:0007669"/>
    <property type="project" value="TreeGrafter"/>
</dbReference>
<dbReference type="InterPro" id="IPR004358">
    <property type="entry name" value="Sig_transdc_His_kin-like_C"/>
</dbReference>
<feature type="compositionally biased region" description="Polar residues" evidence="11">
    <location>
        <begin position="85"/>
        <end position="96"/>
    </location>
</feature>
<comment type="caution">
    <text evidence="13">The sequence shown here is derived from an EMBL/GenBank/DDBJ whole genome shotgun (WGS) entry which is preliminary data.</text>
</comment>
<dbReference type="GO" id="GO:0000160">
    <property type="term" value="P:phosphorelay signal transduction system"/>
    <property type="evidence" value="ECO:0007669"/>
    <property type="project" value="UniProtKB-KW"/>
</dbReference>
<evidence type="ECO:0000256" key="1">
    <source>
        <dbReference type="ARBA" id="ARBA00000085"/>
    </source>
</evidence>
<evidence type="ECO:0000259" key="12">
    <source>
        <dbReference type="PROSITE" id="PS50109"/>
    </source>
</evidence>
<keyword evidence="5" id="KW-0808">Transferase</keyword>
<organism evidence="13 14">
    <name type="scientific">Kutzneria buriramensis</name>
    <dbReference type="NCBI Taxonomy" id="1045776"/>
    <lineage>
        <taxon>Bacteria</taxon>
        <taxon>Bacillati</taxon>
        <taxon>Actinomycetota</taxon>
        <taxon>Actinomycetes</taxon>
        <taxon>Pseudonocardiales</taxon>
        <taxon>Pseudonocardiaceae</taxon>
        <taxon>Kutzneria</taxon>
    </lineage>
</organism>
<dbReference type="PROSITE" id="PS50109">
    <property type="entry name" value="HIS_KIN"/>
    <property type="match status" value="1"/>
</dbReference>
<keyword evidence="4" id="KW-0597">Phosphoprotein</keyword>
<keyword evidence="9" id="KW-0902">Two-component regulatory system</keyword>
<evidence type="ECO:0000256" key="5">
    <source>
        <dbReference type="ARBA" id="ARBA00022679"/>
    </source>
</evidence>
<evidence type="ECO:0000256" key="2">
    <source>
        <dbReference type="ARBA" id="ARBA00004370"/>
    </source>
</evidence>
<dbReference type="AlphaFoldDB" id="A0A3E0HQ15"/>
<dbReference type="PANTHER" id="PTHR45436">
    <property type="entry name" value="SENSOR HISTIDINE KINASE YKOH"/>
    <property type="match status" value="1"/>
</dbReference>
<comment type="catalytic activity">
    <reaction evidence="1">
        <text>ATP + protein L-histidine = ADP + protein N-phospho-L-histidine.</text>
        <dbReference type="EC" id="2.7.13.3"/>
    </reaction>
</comment>
<dbReference type="GO" id="GO:0004673">
    <property type="term" value="F:protein histidine kinase activity"/>
    <property type="evidence" value="ECO:0007669"/>
    <property type="project" value="UniProtKB-EC"/>
</dbReference>
<dbReference type="EC" id="2.7.13.3" evidence="3"/>
<sequence length="123" mass="12584">MRCGRGGDSRCARTAATASSVVLTYTVVGVDNAVSYNDTNGWVRVEIADTPALAVRNTGPVLDPDAAEALFEPFHRGAADRTGDTAHSSLGPSIVQSAADAHGGSAQARAHPDGGLDVTVRLP</sequence>
<evidence type="ECO:0000256" key="7">
    <source>
        <dbReference type="ARBA" id="ARBA00022777"/>
    </source>
</evidence>
<keyword evidence="10" id="KW-0472">Membrane</keyword>
<evidence type="ECO:0000256" key="8">
    <source>
        <dbReference type="ARBA" id="ARBA00022989"/>
    </source>
</evidence>
<dbReference type="InterPro" id="IPR036890">
    <property type="entry name" value="HATPase_C_sf"/>
</dbReference>
<dbReference type="InterPro" id="IPR005467">
    <property type="entry name" value="His_kinase_dom"/>
</dbReference>
<dbReference type="InterPro" id="IPR003594">
    <property type="entry name" value="HATPase_dom"/>
</dbReference>
<evidence type="ECO:0000313" key="14">
    <source>
        <dbReference type="Proteomes" id="UP000256269"/>
    </source>
</evidence>
<dbReference type="SMART" id="SM00387">
    <property type="entry name" value="HATPase_c"/>
    <property type="match status" value="1"/>
</dbReference>
<feature type="region of interest" description="Disordered" evidence="11">
    <location>
        <begin position="76"/>
        <end position="123"/>
    </location>
</feature>
<dbReference type="SUPFAM" id="SSF55874">
    <property type="entry name" value="ATPase domain of HSP90 chaperone/DNA topoisomerase II/histidine kinase"/>
    <property type="match status" value="1"/>
</dbReference>
<evidence type="ECO:0000256" key="6">
    <source>
        <dbReference type="ARBA" id="ARBA00022692"/>
    </source>
</evidence>
<evidence type="ECO:0000256" key="9">
    <source>
        <dbReference type="ARBA" id="ARBA00023012"/>
    </source>
</evidence>
<dbReference type="Pfam" id="PF02518">
    <property type="entry name" value="HATPase_c"/>
    <property type="match status" value="1"/>
</dbReference>
<evidence type="ECO:0000256" key="3">
    <source>
        <dbReference type="ARBA" id="ARBA00012438"/>
    </source>
</evidence>